<keyword evidence="2" id="KW-0805">Transcription regulation</keyword>
<dbReference type="InterPro" id="IPR050389">
    <property type="entry name" value="LysR-type_TF"/>
</dbReference>
<dbReference type="Proteomes" id="UP001195903">
    <property type="component" value="Unassembled WGS sequence"/>
</dbReference>
<keyword evidence="4" id="KW-0804">Transcription</keyword>
<accession>A0ABS5V4R2</accession>
<comment type="caution">
    <text evidence="6">The sequence shown here is derived from an EMBL/GenBank/DDBJ whole genome shotgun (WGS) entry which is preliminary data.</text>
</comment>
<reference evidence="6 7" key="1">
    <citation type="submission" date="2021-05" db="EMBL/GenBank/DDBJ databases">
        <title>Shewanella sp. JM162201.</title>
        <authorList>
            <person name="Xu S."/>
            <person name="Li A."/>
        </authorList>
    </citation>
    <scope>NUCLEOTIDE SEQUENCE [LARGE SCALE GENOMIC DNA]</scope>
    <source>
        <strain evidence="6 7">JM162201</strain>
    </source>
</reference>
<dbReference type="EMBL" id="JAHEPS010000002">
    <property type="protein sequence ID" value="MBT1444043.1"/>
    <property type="molecule type" value="Genomic_DNA"/>
</dbReference>
<dbReference type="Gene3D" id="3.40.190.10">
    <property type="entry name" value="Periplasmic binding protein-like II"/>
    <property type="match status" value="2"/>
</dbReference>
<dbReference type="InterPro" id="IPR036390">
    <property type="entry name" value="WH_DNA-bd_sf"/>
</dbReference>
<dbReference type="SUPFAM" id="SSF46785">
    <property type="entry name" value="Winged helix' DNA-binding domain"/>
    <property type="match status" value="1"/>
</dbReference>
<dbReference type="InterPro" id="IPR000847">
    <property type="entry name" value="LysR_HTH_N"/>
</dbReference>
<evidence type="ECO:0000259" key="5">
    <source>
        <dbReference type="PROSITE" id="PS50931"/>
    </source>
</evidence>
<dbReference type="PANTHER" id="PTHR30118">
    <property type="entry name" value="HTH-TYPE TRANSCRIPTIONAL REGULATOR LEUO-RELATED"/>
    <property type="match status" value="1"/>
</dbReference>
<dbReference type="InterPro" id="IPR037402">
    <property type="entry name" value="YidZ_PBP2"/>
</dbReference>
<dbReference type="SUPFAM" id="SSF53850">
    <property type="entry name" value="Periplasmic binding protein-like II"/>
    <property type="match status" value="1"/>
</dbReference>
<proteinExistence type="inferred from homology"/>
<evidence type="ECO:0000256" key="2">
    <source>
        <dbReference type="ARBA" id="ARBA00023015"/>
    </source>
</evidence>
<dbReference type="Pfam" id="PF00126">
    <property type="entry name" value="HTH_1"/>
    <property type="match status" value="1"/>
</dbReference>
<dbReference type="Gene3D" id="1.10.10.10">
    <property type="entry name" value="Winged helix-like DNA-binding domain superfamily/Winged helix DNA-binding domain"/>
    <property type="match status" value="1"/>
</dbReference>
<dbReference type="Pfam" id="PF03466">
    <property type="entry name" value="LysR_substrate"/>
    <property type="match status" value="1"/>
</dbReference>
<evidence type="ECO:0000256" key="1">
    <source>
        <dbReference type="ARBA" id="ARBA00009437"/>
    </source>
</evidence>
<evidence type="ECO:0000256" key="3">
    <source>
        <dbReference type="ARBA" id="ARBA00023125"/>
    </source>
</evidence>
<protein>
    <submittedName>
        <fullName evidence="6">LysR family transcriptional regulator</fullName>
    </submittedName>
</protein>
<dbReference type="CDD" id="cd08417">
    <property type="entry name" value="PBP2_Nitroaromatics_like"/>
    <property type="match status" value="1"/>
</dbReference>
<dbReference type="PANTHER" id="PTHR30118:SF15">
    <property type="entry name" value="TRANSCRIPTIONAL REGULATORY PROTEIN"/>
    <property type="match status" value="1"/>
</dbReference>
<name>A0ABS5V4R2_9GAMM</name>
<evidence type="ECO:0000313" key="7">
    <source>
        <dbReference type="Proteomes" id="UP001195903"/>
    </source>
</evidence>
<keyword evidence="3" id="KW-0238">DNA-binding</keyword>
<evidence type="ECO:0000313" key="6">
    <source>
        <dbReference type="EMBL" id="MBT1444043.1"/>
    </source>
</evidence>
<organism evidence="6 7">
    <name type="scientific">Shewanella jiangmenensis</name>
    <dbReference type="NCBI Taxonomy" id="2837387"/>
    <lineage>
        <taxon>Bacteria</taxon>
        <taxon>Pseudomonadati</taxon>
        <taxon>Pseudomonadota</taxon>
        <taxon>Gammaproteobacteria</taxon>
        <taxon>Alteromonadales</taxon>
        <taxon>Shewanellaceae</taxon>
        <taxon>Shewanella</taxon>
    </lineage>
</organism>
<feature type="domain" description="HTH lysR-type" evidence="5">
    <location>
        <begin position="13"/>
        <end position="69"/>
    </location>
</feature>
<comment type="similarity">
    <text evidence="1">Belongs to the LysR transcriptional regulatory family.</text>
</comment>
<gene>
    <name evidence="6" type="ORF">KJI95_05840</name>
</gene>
<dbReference type="InterPro" id="IPR005119">
    <property type="entry name" value="LysR_subst-bd"/>
</dbReference>
<sequence length="324" mass="36282">MNQADIARIRSCDLNLLLCLAVLIEEQSVSKSAERLGLSQPAMSQNLKKLHKLFDEPLFVKQGQGIAATEKAQNLYQPLHQWLQLSSRLLLQKPFLPEEATGKIRFSMVADVAEAFVPQLLARMMQDAPNVELEFIHKPSDIFAMLESGDLDIAAGGVELPPPNVYGRRTSTERYLVFFSPEHPLAGLKNPTLADVFAFEHARYSSSNLVEQQIDQLAQEQGFTRRCSFSSSSILVLLQSLKAGRHLAFLPERFLRRREQLSYLELSEIPWAEGMLYWHARVHKDPLIQWFKDLCLDLVQEMIAAGSLPQSAGSSVTAPAATPA</sequence>
<dbReference type="PRINTS" id="PR00039">
    <property type="entry name" value="HTHLYSR"/>
</dbReference>
<keyword evidence="7" id="KW-1185">Reference proteome</keyword>
<dbReference type="PROSITE" id="PS50931">
    <property type="entry name" value="HTH_LYSR"/>
    <property type="match status" value="1"/>
</dbReference>
<dbReference type="InterPro" id="IPR036388">
    <property type="entry name" value="WH-like_DNA-bd_sf"/>
</dbReference>
<evidence type="ECO:0000256" key="4">
    <source>
        <dbReference type="ARBA" id="ARBA00023163"/>
    </source>
</evidence>